<evidence type="ECO:0000256" key="1">
    <source>
        <dbReference type="PROSITE-ProRule" id="PRU00339"/>
    </source>
</evidence>
<keyword evidence="3" id="KW-1185">Reference proteome</keyword>
<dbReference type="InterPro" id="IPR011990">
    <property type="entry name" value="TPR-like_helical_dom_sf"/>
</dbReference>
<gene>
    <name evidence="2" type="ORF">QM524_09545</name>
</gene>
<comment type="caution">
    <text evidence="2">The sequence shown here is derived from an EMBL/GenBank/DDBJ whole genome shotgun (WGS) entry which is preliminary data.</text>
</comment>
<sequence>MNQFRLEQLRNFYEEEPNDPFNVYALATELLKFDLQAARQLFEELLVKHPNYWATYYHAAALYTTLEEFELAEQTYQKGIEITSNLQNEKALKELKGAYQMFLDEREEW</sequence>
<accession>A0ABT6Y7F2</accession>
<dbReference type="InterPro" id="IPR019734">
    <property type="entry name" value="TPR_rpt"/>
</dbReference>
<reference evidence="2 3" key="1">
    <citation type="submission" date="2023-05" db="EMBL/GenBank/DDBJ databases">
        <title>Novel species of genus Flectobacillus isolated from stream in China.</title>
        <authorList>
            <person name="Lu H."/>
        </authorList>
    </citation>
    <scope>NUCLEOTIDE SEQUENCE [LARGE SCALE GENOMIC DNA]</scope>
    <source>
        <strain evidence="2 3">KCTC 42575</strain>
    </source>
</reference>
<dbReference type="Gene3D" id="1.25.40.10">
    <property type="entry name" value="Tetratricopeptide repeat domain"/>
    <property type="match status" value="1"/>
</dbReference>
<proteinExistence type="predicted"/>
<dbReference type="EMBL" id="JASHIF010000008">
    <property type="protein sequence ID" value="MDI9859452.1"/>
    <property type="molecule type" value="Genomic_DNA"/>
</dbReference>
<keyword evidence="1" id="KW-0802">TPR repeat</keyword>
<feature type="repeat" description="TPR" evidence="1">
    <location>
        <begin position="53"/>
        <end position="86"/>
    </location>
</feature>
<dbReference type="Proteomes" id="UP001236507">
    <property type="component" value="Unassembled WGS sequence"/>
</dbReference>
<protein>
    <submittedName>
        <fullName evidence="2">Tetratricopeptide repeat protein</fullName>
    </submittedName>
</protein>
<dbReference type="PROSITE" id="PS50005">
    <property type="entry name" value="TPR"/>
    <property type="match status" value="1"/>
</dbReference>
<dbReference type="RefSeq" id="WP_283344392.1">
    <property type="nucleotide sequence ID" value="NZ_JASHIF010000008.1"/>
</dbReference>
<organism evidence="2 3">
    <name type="scientific">Flectobacillus roseus</name>
    <dbReference type="NCBI Taxonomy" id="502259"/>
    <lineage>
        <taxon>Bacteria</taxon>
        <taxon>Pseudomonadati</taxon>
        <taxon>Bacteroidota</taxon>
        <taxon>Cytophagia</taxon>
        <taxon>Cytophagales</taxon>
        <taxon>Flectobacillaceae</taxon>
        <taxon>Flectobacillus</taxon>
    </lineage>
</organism>
<evidence type="ECO:0000313" key="2">
    <source>
        <dbReference type="EMBL" id="MDI9859452.1"/>
    </source>
</evidence>
<name>A0ABT6Y7F2_9BACT</name>
<dbReference type="SUPFAM" id="SSF48452">
    <property type="entry name" value="TPR-like"/>
    <property type="match status" value="1"/>
</dbReference>
<evidence type="ECO:0000313" key="3">
    <source>
        <dbReference type="Proteomes" id="UP001236507"/>
    </source>
</evidence>